<evidence type="ECO:0000313" key="1">
    <source>
        <dbReference type="EMBL" id="AVM80400.1"/>
    </source>
</evidence>
<organism evidence="1">
    <name type="scientific">Streptomyces fimbriatus</name>
    <dbReference type="NCBI Taxonomy" id="68197"/>
    <lineage>
        <taxon>Bacteria</taxon>
        <taxon>Bacillati</taxon>
        <taxon>Actinomycetota</taxon>
        <taxon>Actinomycetes</taxon>
        <taxon>Kitasatosporales</taxon>
        <taxon>Streptomycetaceae</taxon>
        <taxon>Streptomyces</taxon>
    </lineage>
</organism>
<dbReference type="Gene3D" id="3.40.50.300">
    <property type="entry name" value="P-loop containing nucleotide triphosphate hydrolases"/>
    <property type="match status" value="1"/>
</dbReference>
<proteinExistence type="predicted"/>
<protein>
    <submittedName>
        <fullName evidence="1">SepQ</fullName>
    </submittedName>
</protein>
<dbReference type="SUPFAM" id="SSF52540">
    <property type="entry name" value="P-loop containing nucleoside triphosphate hydrolases"/>
    <property type="match status" value="1"/>
</dbReference>
<name>A0A2P1G6D2_STRFI</name>
<dbReference type="EMBL" id="MF372757">
    <property type="protein sequence ID" value="AVM80400.1"/>
    <property type="molecule type" value="Genomic_DNA"/>
</dbReference>
<reference evidence="1" key="1">
    <citation type="submission" date="2017-06" db="EMBL/GenBank/DDBJ databases">
        <authorList>
            <person name="Kim H.J."/>
            <person name="Triplett B.A."/>
        </authorList>
    </citation>
    <scope>NUCLEOTIDE SEQUENCE</scope>
    <source>
        <strain evidence="1">CGMCC 4.1598</strain>
    </source>
</reference>
<reference evidence="1" key="2">
    <citation type="journal article" date="2018" name="Proc. Natl. Acad. Sci. U.S.A.">
        <title>d-Sedoheptulose-7-phosphate is a common precursor for the heptoses of septacidin and hygromycin B.</title>
        <authorList>
            <person name="Tang W."/>
            <person name="Guo Z."/>
            <person name="Cao Z."/>
            <person name="Wang M."/>
            <person name="Li P."/>
            <person name="Meng X."/>
            <person name="Zhao X."/>
            <person name="Xie Z."/>
            <person name="Wang W."/>
            <person name="Zhou A."/>
            <person name="Lou C."/>
            <person name="Chen Y."/>
        </authorList>
    </citation>
    <scope>NUCLEOTIDE SEQUENCE</scope>
    <source>
        <strain evidence="1">CGMCC 4.1598</strain>
    </source>
</reference>
<gene>
    <name evidence="1" type="primary">sepQ</name>
</gene>
<accession>A0A2P1G6D2</accession>
<dbReference type="AlphaFoldDB" id="A0A2P1G6D2"/>
<sequence length="279" mass="30885">MTDRRKMRIAVAGMDGTGKTTVLRRIHAKDGIAVIHAMRAHEDPASPFAELSTALAGASAAADALGQVQLKIAVLAMHLSLYTPAEQLATRQGWSVLADRHPLIDSLAYLPLFTRADAGAPSEADVDAWWARQEPGAAEAVRDRLRTLSGTEDPRLLGAELLRWGTKSLPELLGLLSRQFDVTLPDGVVLFDLPVHEALRRIRERTRDSELHETVSFLRAIRRRYDVVLDWLSEEHPATAVHRIDCSGRSVDEVTGLVRDVTATWSLRQGRRGARLDTW</sequence>
<dbReference type="InterPro" id="IPR027417">
    <property type="entry name" value="P-loop_NTPase"/>
</dbReference>